<dbReference type="EMBL" id="LGIA01000144">
    <property type="protein sequence ID" value="KOH45358.1"/>
    <property type="molecule type" value="Genomic_DNA"/>
</dbReference>
<reference evidence="2" key="1">
    <citation type="submission" date="2015-07" db="EMBL/GenBank/DDBJ databases">
        <title>Genome sequencing of Sunxiuqinia dokdonensis strain SK.</title>
        <authorList>
            <person name="Ahn S."/>
            <person name="Kim B.-C."/>
        </authorList>
    </citation>
    <scope>NUCLEOTIDE SEQUENCE [LARGE SCALE GENOMIC DNA]</scope>
    <source>
        <strain evidence="2">SK</strain>
    </source>
</reference>
<evidence type="ECO:0000313" key="1">
    <source>
        <dbReference type="EMBL" id="KOH45358.1"/>
    </source>
</evidence>
<protein>
    <submittedName>
        <fullName evidence="1">Uncharacterized protein</fullName>
    </submittedName>
</protein>
<keyword evidence="2" id="KW-1185">Reference proteome</keyword>
<proteinExistence type="predicted"/>
<dbReference type="STRING" id="1409788.NC99_18080"/>
<dbReference type="Proteomes" id="UP000036958">
    <property type="component" value="Unassembled WGS sequence"/>
</dbReference>
<comment type="caution">
    <text evidence="1">The sequence shown here is derived from an EMBL/GenBank/DDBJ whole genome shotgun (WGS) entry which is preliminary data.</text>
</comment>
<sequence length="37" mass="4064">MLIVNDHHGELNLCFPEIKDGLGCVLPHFPAVMAGQF</sequence>
<dbReference type="AlphaFoldDB" id="A0A0L8VAH9"/>
<accession>A0A0L8VAH9</accession>
<evidence type="ECO:0000313" key="2">
    <source>
        <dbReference type="Proteomes" id="UP000036958"/>
    </source>
</evidence>
<organism evidence="1 2">
    <name type="scientific">Sunxiuqinia dokdonensis</name>
    <dbReference type="NCBI Taxonomy" id="1409788"/>
    <lineage>
        <taxon>Bacteria</taxon>
        <taxon>Pseudomonadati</taxon>
        <taxon>Bacteroidota</taxon>
        <taxon>Bacteroidia</taxon>
        <taxon>Marinilabiliales</taxon>
        <taxon>Prolixibacteraceae</taxon>
        <taxon>Sunxiuqinia</taxon>
    </lineage>
</organism>
<name>A0A0L8VAH9_9BACT</name>
<gene>
    <name evidence="1" type="ORF">NC99_18080</name>
</gene>